<comment type="caution">
    <text evidence="4">The sequence shown here is derived from an EMBL/GenBank/DDBJ whole genome shotgun (WGS) entry which is preliminary data.</text>
</comment>
<gene>
    <name evidence="4" type="ORF">ACFFJ8_17700</name>
</gene>
<feature type="domain" description="Sporulation membrane protein YtrI C-terminal" evidence="3">
    <location>
        <begin position="78"/>
        <end position="159"/>
    </location>
</feature>
<feature type="transmembrane region" description="Helical" evidence="2">
    <location>
        <begin position="12"/>
        <end position="36"/>
    </location>
</feature>
<proteinExistence type="predicted"/>
<evidence type="ECO:0000256" key="2">
    <source>
        <dbReference type="SAM" id="Phobius"/>
    </source>
</evidence>
<accession>A0ABV6JCE4</accession>
<evidence type="ECO:0000259" key="3">
    <source>
        <dbReference type="Pfam" id="PF26347"/>
    </source>
</evidence>
<keyword evidence="1" id="KW-0175">Coiled coil</keyword>
<organism evidence="4 5">
    <name type="scientific">Paenibacillus mendelii</name>
    <dbReference type="NCBI Taxonomy" id="206163"/>
    <lineage>
        <taxon>Bacteria</taxon>
        <taxon>Bacillati</taxon>
        <taxon>Bacillota</taxon>
        <taxon>Bacilli</taxon>
        <taxon>Bacillales</taxon>
        <taxon>Paenibacillaceae</taxon>
        <taxon>Paenibacillus</taxon>
    </lineage>
</organism>
<dbReference type="InterPro" id="IPR058620">
    <property type="entry name" value="YtrI_C"/>
</dbReference>
<keyword evidence="5" id="KW-1185">Reference proteome</keyword>
<evidence type="ECO:0000256" key="1">
    <source>
        <dbReference type="SAM" id="Coils"/>
    </source>
</evidence>
<keyword evidence="2" id="KW-1133">Transmembrane helix</keyword>
<dbReference type="Pfam" id="PF26347">
    <property type="entry name" value="YtrI_sporulation"/>
    <property type="match status" value="1"/>
</dbReference>
<evidence type="ECO:0000313" key="5">
    <source>
        <dbReference type="Proteomes" id="UP001589818"/>
    </source>
</evidence>
<dbReference type="RefSeq" id="WP_204817882.1">
    <property type="nucleotide sequence ID" value="NZ_JANHOF010000002.1"/>
</dbReference>
<feature type="coiled-coil region" evidence="1">
    <location>
        <begin position="38"/>
        <end position="68"/>
    </location>
</feature>
<protein>
    <recommendedName>
        <fullName evidence="3">Sporulation membrane protein YtrI C-terminal domain-containing protein</fullName>
    </recommendedName>
</protein>
<keyword evidence="2" id="KW-0812">Transmembrane</keyword>
<sequence length="166" mass="19091">MRVPQFERYHAFMQGAAGFVIGMIVGAIVYHSIFLVNFEAIKNMNGQLEEKLNQYEEDMKQLKKFKTQHTVIKSILPILEKDSKSPLDELTQTALKKELRDNLTVLIGRSIYEIDSDAKMARLLLSGKVYADIYKKDYTVEIKTMLVVDNVLQVWFKAKVLERSSG</sequence>
<dbReference type="EMBL" id="JBHLVF010000031">
    <property type="protein sequence ID" value="MFC0393202.1"/>
    <property type="molecule type" value="Genomic_DNA"/>
</dbReference>
<dbReference type="Proteomes" id="UP001589818">
    <property type="component" value="Unassembled WGS sequence"/>
</dbReference>
<name>A0ABV6JCE4_9BACL</name>
<reference evidence="4 5" key="1">
    <citation type="submission" date="2024-09" db="EMBL/GenBank/DDBJ databases">
        <authorList>
            <person name="Sun Q."/>
            <person name="Mori K."/>
        </authorList>
    </citation>
    <scope>NUCLEOTIDE SEQUENCE [LARGE SCALE GENOMIC DNA]</scope>
    <source>
        <strain evidence="4 5">CCM 4839</strain>
    </source>
</reference>
<evidence type="ECO:0000313" key="4">
    <source>
        <dbReference type="EMBL" id="MFC0393202.1"/>
    </source>
</evidence>
<keyword evidence="2" id="KW-0472">Membrane</keyword>